<dbReference type="AlphaFoldDB" id="A0A3N4UWD2"/>
<feature type="chain" id="PRO_5018124788" description="Alginate biosynthesis protein AlgF" evidence="8">
    <location>
        <begin position="35"/>
        <end position="199"/>
    </location>
</feature>
<keyword evidence="7" id="KW-0016">Alginate biosynthesis</keyword>
<keyword evidence="5 8" id="KW-0732">Signal</keyword>
<dbReference type="GO" id="GO:0016740">
    <property type="term" value="F:transferase activity"/>
    <property type="evidence" value="ECO:0007669"/>
    <property type="project" value="UniProtKB-KW"/>
</dbReference>
<dbReference type="Proteomes" id="UP000269689">
    <property type="component" value="Unassembled WGS sequence"/>
</dbReference>
<evidence type="ECO:0000256" key="8">
    <source>
        <dbReference type="SAM" id="SignalP"/>
    </source>
</evidence>
<accession>A0A3N4UWD2</accession>
<reference evidence="9 10" key="1">
    <citation type="submission" date="2018-11" db="EMBL/GenBank/DDBJ databases">
        <title>Genomic Encyclopedia of Type Strains, Phase IV (KMG-IV): sequencing the most valuable type-strain genomes for metagenomic binning, comparative biology and taxonomic classification.</title>
        <authorList>
            <person name="Goeker M."/>
        </authorList>
    </citation>
    <scope>NUCLEOTIDE SEQUENCE [LARGE SCALE GENOMIC DNA]</scope>
    <source>
        <strain evidence="9 10">DSM 104731</strain>
    </source>
</reference>
<name>A0A3N4UWD2_9RHOB</name>
<protein>
    <recommendedName>
        <fullName evidence="4">Alginate biosynthesis protein AlgF</fullName>
    </recommendedName>
</protein>
<dbReference type="GO" id="GO:0042121">
    <property type="term" value="P:alginic acid biosynthetic process"/>
    <property type="evidence" value="ECO:0007669"/>
    <property type="project" value="UniProtKB-UniPathway"/>
</dbReference>
<feature type="signal peptide" evidence="8">
    <location>
        <begin position="1"/>
        <end position="34"/>
    </location>
</feature>
<comment type="pathway">
    <text evidence="2">Glycan biosynthesis; alginate biosynthesis.</text>
</comment>
<keyword evidence="9" id="KW-0808">Transferase</keyword>
<gene>
    <name evidence="9" type="ORF">EDD53_0991</name>
</gene>
<comment type="similarity">
    <text evidence="3">Belongs to the AlgF family.</text>
</comment>
<dbReference type="GO" id="GO:0042597">
    <property type="term" value="C:periplasmic space"/>
    <property type="evidence" value="ECO:0007669"/>
    <property type="project" value="UniProtKB-SubCell"/>
</dbReference>
<dbReference type="OrthoDB" id="7872201at2"/>
<dbReference type="Pfam" id="PF11182">
    <property type="entry name" value="AlgF"/>
    <property type="match status" value="1"/>
</dbReference>
<evidence type="ECO:0000313" key="9">
    <source>
        <dbReference type="EMBL" id="RPE71861.1"/>
    </source>
</evidence>
<comment type="subcellular location">
    <subcellularLocation>
        <location evidence="1">Periplasm</location>
    </subcellularLocation>
</comment>
<evidence type="ECO:0000256" key="4">
    <source>
        <dbReference type="ARBA" id="ARBA00013964"/>
    </source>
</evidence>
<dbReference type="InterPro" id="IPR035422">
    <property type="entry name" value="AlgF"/>
</dbReference>
<organism evidence="9 10">
    <name type="scientific">Pacificibacter maritimus</name>
    <dbReference type="NCBI Taxonomy" id="762213"/>
    <lineage>
        <taxon>Bacteria</taxon>
        <taxon>Pseudomonadati</taxon>
        <taxon>Pseudomonadota</taxon>
        <taxon>Alphaproteobacteria</taxon>
        <taxon>Rhodobacterales</taxon>
        <taxon>Roseobacteraceae</taxon>
        <taxon>Pacificibacter</taxon>
    </lineage>
</organism>
<comment type="caution">
    <text evidence="9">The sequence shown here is derived from an EMBL/GenBank/DDBJ whole genome shotgun (WGS) entry which is preliminary data.</text>
</comment>
<evidence type="ECO:0000256" key="5">
    <source>
        <dbReference type="ARBA" id="ARBA00022729"/>
    </source>
</evidence>
<keyword evidence="10" id="KW-1185">Reference proteome</keyword>
<evidence type="ECO:0000256" key="1">
    <source>
        <dbReference type="ARBA" id="ARBA00004418"/>
    </source>
</evidence>
<dbReference type="PROSITE" id="PS51257">
    <property type="entry name" value="PROKAR_LIPOPROTEIN"/>
    <property type="match status" value="1"/>
</dbReference>
<dbReference type="RefSeq" id="WP_123792038.1">
    <property type="nucleotide sequence ID" value="NZ_RKQK01000001.1"/>
</dbReference>
<evidence type="ECO:0000256" key="2">
    <source>
        <dbReference type="ARBA" id="ARBA00005182"/>
    </source>
</evidence>
<sequence>METIKNICKESCGLLRVTAVAMSIFLACSGQAFAQDEELYGAPLPDDAAFVRALGAHESVAVDAFGVTLTNEGDYTVILAGSTDGIETDQYITILPAATVLHPAHEDAAKVQVGFFNVGYEADLALKTADGKVTIAEAALNSAGFREVNPIVVPVAVFDGDKMLGESIELKLRRGENPTIFAQQDGTVTTIVSKIIWDE</sequence>
<dbReference type="UniPathway" id="UPA00286"/>
<evidence type="ECO:0000256" key="7">
    <source>
        <dbReference type="ARBA" id="ARBA00022841"/>
    </source>
</evidence>
<evidence type="ECO:0000256" key="6">
    <source>
        <dbReference type="ARBA" id="ARBA00022764"/>
    </source>
</evidence>
<keyword evidence="6" id="KW-0574">Periplasm</keyword>
<dbReference type="EMBL" id="RKQK01000001">
    <property type="protein sequence ID" value="RPE71861.1"/>
    <property type="molecule type" value="Genomic_DNA"/>
</dbReference>
<evidence type="ECO:0000256" key="3">
    <source>
        <dbReference type="ARBA" id="ARBA00010033"/>
    </source>
</evidence>
<evidence type="ECO:0000313" key="10">
    <source>
        <dbReference type="Proteomes" id="UP000269689"/>
    </source>
</evidence>
<proteinExistence type="inferred from homology"/>